<organism evidence="1 2">
    <name type="scientific">Pisolithus tinctorius Marx 270</name>
    <dbReference type="NCBI Taxonomy" id="870435"/>
    <lineage>
        <taxon>Eukaryota</taxon>
        <taxon>Fungi</taxon>
        <taxon>Dikarya</taxon>
        <taxon>Basidiomycota</taxon>
        <taxon>Agaricomycotina</taxon>
        <taxon>Agaricomycetes</taxon>
        <taxon>Agaricomycetidae</taxon>
        <taxon>Boletales</taxon>
        <taxon>Sclerodermatineae</taxon>
        <taxon>Pisolithaceae</taxon>
        <taxon>Pisolithus</taxon>
    </lineage>
</organism>
<protein>
    <submittedName>
        <fullName evidence="1">Uncharacterized protein</fullName>
    </submittedName>
</protein>
<dbReference type="Proteomes" id="UP000054217">
    <property type="component" value="Unassembled WGS sequence"/>
</dbReference>
<name>A0A0C3PCG3_PISTI</name>
<sequence length="212" mass="25359">MGGMVAELPAHYYEHLQAFFWREMAIRLVLQFQEELEVQDPLKANLTLILIYMDRVFTRMVRKAKSTKGDACVPDWCSPTFNNYLLIEYHGECHEPEMVREYRQKNNHNINMQNIEDINWHEHEDTLSEIWYQSSTQFKMEKDKTLEVAQRLLDVMVEFYDPVMEDPNFEYMYKEHLKEAGEVKLLKRHMPGPRVFKQVNKKGPVLPDDEEV</sequence>
<keyword evidence="2" id="KW-1185">Reference proteome</keyword>
<dbReference type="EMBL" id="KN831967">
    <property type="protein sequence ID" value="KIO05399.1"/>
    <property type="molecule type" value="Genomic_DNA"/>
</dbReference>
<dbReference type="AlphaFoldDB" id="A0A0C3PCG3"/>
<evidence type="ECO:0000313" key="2">
    <source>
        <dbReference type="Proteomes" id="UP000054217"/>
    </source>
</evidence>
<dbReference type="OrthoDB" id="2611030at2759"/>
<proteinExistence type="predicted"/>
<reference evidence="2" key="2">
    <citation type="submission" date="2015-01" db="EMBL/GenBank/DDBJ databases">
        <title>Evolutionary Origins and Diversification of the Mycorrhizal Mutualists.</title>
        <authorList>
            <consortium name="DOE Joint Genome Institute"/>
            <consortium name="Mycorrhizal Genomics Consortium"/>
            <person name="Kohler A."/>
            <person name="Kuo A."/>
            <person name="Nagy L.G."/>
            <person name="Floudas D."/>
            <person name="Copeland A."/>
            <person name="Barry K.W."/>
            <person name="Cichocki N."/>
            <person name="Veneault-Fourrey C."/>
            <person name="LaButti K."/>
            <person name="Lindquist E.A."/>
            <person name="Lipzen A."/>
            <person name="Lundell T."/>
            <person name="Morin E."/>
            <person name="Murat C."/>
            <person name="Riley R."/>
            <person name="Ohm R."/>
            <person name="Sun H."/>
            <person name="Tunlid A."/>
            <person name="Henrissat B."/>
            <person name="Grigoriev I.V."/>
            <person name="Hibbett D.S."/>
            <person name="Martin F."/>
        </authorList>
    </citation>
    <scope>NUCLEOTIDE SEQUENCE [LARGE SCALE GENOMIC DNA]</scope>
    <source>
        <strain evidence="2">Marx 270</strain>
    </source>
</reference>
<accession>A0A0C3PCG3</accession>
<reference evidence="1 2" key="1">
    <citation type="submission" date="2014-04" db="EMBL/GenBank/DDBJ databases">
        <authorList>
            <consortium name="DOE Joint Genome Institute"/>
            <person name="Kuo A."/>
            <person name="Kohler A."/>
            <person name="Costa M.D."/>
            <person name="Nagy L.G."/>
            <person name="Floudas D."/>
            <person name="Copeland A."/>
            <person name="Barry K.W."/>
            <person name="Cichocki N."/>
            <person name="Veneault-Fourrey C."/>
            <person name="LaButti K."/>
            <person name="Lindquist E.A."/>
            <person name="Lipzen A."/>
            <person name="Lundell T."/>
            <person name="Morin E."/>
            <person name="Murat C."/>
            <person name="Sun H."/>
            <person name="Tunlid A."/>
            <person name="Henrissat B."/>
            <person name="Grigoriev I.V."/>
            <person name="Hibbett D.S."/>
            <person name="Martin F."/>
            <person name="Nordberg H.P."/>
            <person name="Cantor M.N."/>
            <person name="Hua S.X."/>
        </authorList>
    </citation>
    <scope>NUCLEOTIDE SEQUENCE [LARGE SCALE GENOMIC DNA]</scope>
    <source>
        <strain evidence="1 2">Marx 270</strain>
    </source>
</reference>
<dbReference type="InParanoid" id="A0A0C3PCG3"/>
<evidence type="ECO:0000313" key="1">
    <source>
        <dbReference type="EMBL" id="KIO05399.1"/>
    </source>
</evidence>
<dbReference type="HOGENOM" id="CLU_091787_0_0_1"/>
<gene>
    <name evidence="1" type="ORF">M404DRAFT_25522</name>
</gene>